<protein>
    <submittedName>
        <fullName evidence="2">Uncharacterized protein</fullName>
    </submittedName>
</protein>
<gene>
    <name evidence="2" type="ORF">MANES_04G002900</name>
</gene>
<name>A0A2C9VYE3_MANES</name>
<evidence type="ECO:0000313" key="2">
    <source>
        <dbReference type="EMBL" id="OAY51395.1"/>
    </source>
</evidence>
<reference evidence="2" key="1">
    <citation type="submission" date="2016-02" db="EMBL/GenBank/DDBJ databases">
        <title>WGS assembly of Manihot esculenta.</title>
        <authorList>
            <person name="Bredeson J.V."/>
            <person name="Prochnik S.E."/>
            <person name="Lyons J.B."/>
            <person name="Schmutz J."/>
            <person name="Grimwood J."/>
            <person name="Vrebalov J."/>
            <person name="Bart R.S."/>
            <person name="Amuge T."/>
            <person name="Ferguson M.E."/>
            <person name="Green R."/>
            <person name="Putnam N."/>
            <person name="Stites J."/>
            <person name="Rounsley S."/>
            <person name="Rokhsar D.S."/>
        </authorList>
    </citation>
    <scope>NUCLEOTIDE SEQUENCE [LARGE SCALE GENOMIC DNA]</scope>
    <source>
        <tissue evidence="2">Leaf</tissue>
    </source>
</reference>
<feature type="transmembrane region" description="Helical" evidence="1">
    <location>
        <begin position="14"/>
        <end position="40"/>
    </location>
</feature>
<dbReference type="AlphaFoldDB" id="A0A2C9VYE3"/>
<evidence type="ECO:0000256" key="1">
    <source>
        <dbReference type="SAM" id="Phobius"/>
    </source>
</evidence>
<keyword evidence="1" id="KW-1133">Transmembrane helix</keyword>
<sequence length="55" mass="6839">MLDSLKLFLYLFKWLYWIFFLLIINLLYHFNMFLLPLISYTLPLDFRMSMALSVR</sequence>
<keyword evidence="1" id="KW-0472">Membrane</keyword>
<dbReference type="EMBL" id="CM004390">
    <property type="protein sequence ID" value="OAY51395.1"/>
    <property type="molecule type" value="Genomic_DNA"/>
</dbReference>
<organism evidence="2">
    <name type="scientific">Manihot esculenta</name>
    <name type="common">Cassava</name>
    <name type="synonym">Jatropha manihot</name>
    <dbReference type="NCBI Taxonomy" id="3983"/>
    <lineage>
        <taxon>Eukaryota</taxon>
        <taxon>Viridiplantae</taxon>
        <taxon>Streptophyta</taxon>
        <taxon>Embryophyta</taxon>
        <taxon>Tracheophyta</taxon>
        <taxon>Spermatophyta</taxon>
        <taxon>Magnoliopsida</taxon>
        <taxon>eudicotyledons</taxon>
        <taxon>Gunneridae</taxon>
        <taxon>Pentapetalae</taxon>
        <taxon>rosids</taxon>
        <taxon>fabids</taxon>
        <taxon>Malpighiales</taxon>
        <taxon>Euphorbiaceae</taxon>
        <taxon>Crotonoideae</taxon>
        <taxon>Manihoteae</taxon>
        <taxon>Manihot</taxon>
    </lineage>
</organism>
<proteinExistence type="predicted"/>
<accession>A0A2C9VYE3</accession>
<keyword evidence="1" id="KW-0812">Transmembrane</keyword>